<evidence type="ECO:0000256" key="1">
    <source>
        <dbReference type="SAM" id="MobiDB-lite"/>
    </source>
</evidence>
<feature type="compositionally biased region" description="Basic and acidic residues" evidence="1">
    <location>
        <begin position="11"/>
        <end position="24"/>
    </location>
</feature>
<evidence type="ECO:0000313" key="3">
    <source>
        <dbReference type="Proteomes" id="UP001595387"/>
    </source>
</evidence>
<proteinExistence type="predicted"/>
<gene>
    <name evidence="2" type="ORF">ACFODW_03225</name>
</gene>
<feature type="compositionally biased region" description="Basic residues" evidence="1">
    <location>
        <begin position="1"/>
        <end position="10"/>
    </location>
</feature>
<dbReference type="Proteomes" id="UP001595387">
    <property type="component" value="Unassembled WGS sequence"/>
</dbReference>
<comment type="caution">
    <text evidence="2">The sequence shown here is derived from an EMBL/GenBank/DDBJ whole genome shotgun (WGS) entry which is preliminary data.</text>
</comment>
<name>A0ABV7A2X8_9BACI</name>
<protein>
    <submittedName>
        <fullName evidence="2">Uncharacterized protein</fullName>
    </submittedName>
</protein>
<accession>A0ABV7A2X8</accession>
<sequence length="118" mass="13278">MGCCNKHRRHHEDDSHKDRRDVRGVEGRLDNLLAQLQRQAQLQEQDQEQDQDQRQRQADFDFTSYENIGNPENNIVVNNEDSVPASLAAIIAALSLAGGDSDLIQELIDLLEELLGSA</sequence>
<feature type="region of interest" description="Disordered" evidence="1">
    <location>
        <begin position="1"/>
        <end position="24"/>
    </location>
</feature>
<dbReference type="RefSeq" id="WP_390302903.1">
    <property type="nucleotide sequence ID" value="NZ_JBHRRZ010000005.1"/>
</dbReference>
<feature type="region of interest" description="Disordered" evidence="1">
    <location>
        <begin position="39"/>
        <end position="73"/>
    </location>
</feature>
<reference evidence="3" key="1">
    <citation type="journal article" date="2019" name="Int. J. Syst. Evol. Microbiol.">
        <title>The Global Catalogue of Microorganisms (GCM) 10K type strain sequencing project: providing services to taxonomists for standard genome sequencing and annotation.</title>
        <authorList>
            <consortium name="The Broad Institute Genomics Platform"/>
            <consortium name="The Broad Institute Genome Sequencing Center for Infectious Disease"/>
            <person name="Wu L."/>
            <person name="Ma J."/>
        </authorList>
    </citation>
    <scope>NUCLEOTIDE SEQUENCE [LARGE SCALE GENOMIC DNA]</scope>
    <source>
        <strain evidence="3">KCTC 13193</strain>
    </source>
</reference>
<evidence type="ECO:0000313" key="2">
    <source>
        <dbReference type="EMBL" id="MFC2947377.1"/>
    </source>
</evidence>
<organism evidence="2 3">
    <name type="scientific">Virgibacillus sediminis</name>
    <dbReference type="NCBI Taxonomy" id="202260"/>
    <lineage>
        <taxon>Bacteria</taxon>
        <taxon>Bacillati</taxon>
        <taxon>Bacillota</taxon>
        <taxon>Bacilli</taxon>
        <taxon>Bacillales</taxon>
        <taxon>Bacillaceae</taxon>
        <taxon>Virgibacillus</taxon>
    </lineage>
</organism>
<feature type="compositionally biased region" description="Polar residues" evidence="1">
    <location>
        <begin position="64"/>
        <end position="73"/>
    </location>
</feature>
<dbReference type="EMBL" id="JBHRRZ010000005">
    <property type="protein sequence ID" value="MFC2947377.1"/>
    <property type="molecule type" value="Genomic_DNA"/>
</dbReference>
<keyword evidence="3" id="KW-1185">Reference proteome</keyword>